<organism evidence="2 3">
    <name type="scientific">Rhizophlyctis rosea</name>
    <dbReference type="NCBI Taxonomy" id="64517"/>
    <lineage>
        <taxon>Eukaryota</taxon>
        <taxon>Fungi</taxon>
        <taxon>Fungi incertae sedis</taxon>
        <taxon>Chytridiomycota</taxon>
        <taxon>Chytridiomycota incertae sedis</taxon>
        <taxon>Chytridiomycetes</taxon>
        <taxon>Rhizophlyctidales</taxon>
        <taxon>Rhizophlyctidaceae</taxon>
        <taxon>Rhizophlyctis</taxon>
    </lineage>
</organism>
<name>A0AAD5SAH9_9FUNG</name>
<keyword evidence="3" id="KW-1185">Reference proteome</keyword>
<accession>A0AAD5SAH9</accession>
<evidence type="ECO:0000313" key="3">
    <source>
        <dbReference type="Proteomes" id="UP001212841"/>
    </source>
</evidence>
<dbReference type="AlphaFoldDB" id="A0AAD5SAH9"/>
<dbReference type="EMBL" id="JADGJD010000628">
    <property type="protein sequence ID" value="KAJ3049546.1"/>
    <property type="molecule type" value="Genomic_DNA"/>
</dbReference>
<sequence>MDNLTAPTLATAQLEALPTLATSQSEVLPTPATGQLETSMAPSTDAPQKKRKLPWITAETEAAKSSTPKLTKKELSALHTQLGVMQKTLSSFEKARAEAEKNGKASSITAEQTVAAVQKCWSKVVGMLPRGLKDLSFRTEPAIPDTNTGGPETHLSAAEPNGVDTINKVDNPLPIIPNTPAHTQALLQICDLHAVCDQKDKKIKNQEYEIYNLRASNHKLADNLYTGQIERRRYRTSFIQKG</sequence>
<evidence type="ECO:0000256" key="1">
    <source>
        <dbReference type="SAM" id="MobiDB-lite"/>
    </source>
</evidence>
<comment type="caution">
    <text evidence="2">The sequence shown here is derived from an EMBL/GenBank/DDBJ whole genome shotgun (WGS) entry which is preliminary data.</text>
</comment>
<protein>
    <submittedName>
        <fullName evidence="2">Uncharacterized protein</fullName>
    </submittedName>
</protein>
<reference evidence="2" key="1">
    <citation type="submission" date="2020-05" db="EMBL/GenBank/DDBJ databases">
        <title>Phylogenomic resolution of chytrid fungi.</title>
        <authorList>
            <person name="Stajich J.E."/>
            <person name="Amses K."/>
            <person name="Simmons R."/>
            <person name="Seto K."/>
            <person name="Myers J."/>
            <person name="Bonds A."/>
            <person name="Quandt C.A."/>
            <person name="Barry K."/>
            <person name="Liu P."/>
            <person name="Grigoriev I."/>
            <person name="Longcore J.E."/>
            <person name="James T.Y."/>
        </authorList>
    </citation>
    <scope>NUCLEOTIDE SEQUENCE</scope>
    <source>
        <strain evidence="2">JEL0318</strain>
    </source>
</reference>
<proteinExistence type="predicted"/>
<dbReference type="Proteomes" id="UP001212841">
    <property type="component" value="Unassembled WGS sequence"/>
</dbReference>
<gene>
    <name evidence="2" type="ORF">HK097_009463</name>
</gene>
<evidence type="ECO:0000313" key="2">
    <source>
        <dbReference type="EMBL" id="KAJ3049546.1"/>
    </source>
</evidence>
<feature type="region of interest" description="Disordered" evidence="1">
    <location>
        <begin position="20"/>
        <end position="53"/>
    </location>
</feature>
<feature type="compositionally biased region" description="Polar residues" evidence="1">
    <location>
        <begin position="20"/>
        <end position="46"/>
    </location>
</feature>